<dbReference type="SFLD" id="SFLDS00003">
    <property type="entry name" value="Haloacid_Dehalogenase"/>
    <property type="match status" value="1"/>
</dbReference>
<dbReference type="PRINTS" id="PR00413">
    <property type="entry name" value="HADHALOGNASE"/>
</dbReference>
<dbReference type="Gene3D" id="3.40.50.1000">
    <property type="entry name" value="HAD superfamily/HAD-like"/>
    <property type="match status" value="1"/>
</dbReference>
<evidence type="ECO:0000313" key="1">
    <source>
        <dbReference type="EMBL" id="PSV96113.1"/>
    </source>
</evidence>
<dbReference type="SFLD" id="SFLDG01129">
    <property type="entry name" value="C1.5:_HAD__Beta-PGM__Phosphata"/>
    <property type="match status" value="1"/>
</dbReference>
<evidence type="ECO:0000313" key="4">
    <source>
        <dbReference type="Proteomes" id="UP000241954"/>
    </source>
</evidence>
<dbReference type="PANTHER" id="PTHR43611">
    <property type="entry name" value="ALPHA-D-GLUCOSE 1-PHOSPHATE PHOSPHATASE"/>
    <property type="match status" value="1"/>
</dbReference>
<organism evidence="1 4">
    <name type="scientific">Photobacterium iliopiscarium</name>
    <dbReference type="NCBI Taxonomy" id="56192"/>
    <lineage>
        <taxon>Bacteria</taxon>
        <taxon>Pseudomonadati</taxon>
        <taxon>Pseudomonadota</taxon>
        <taxon>Gammaproteobacteria</taxon>
        <taxon>Vibrionales</taxon>
        <taxon>Vibrionaceae</taxon>
        <taxon>Photobacterium</taxon>
    </lineage>
</organism>
<dbReference type="InterPro" id="IPR041492">
    <property type="entry name" value="HAD_2"/>
</dbReference>
<dbReference type="Gene3D" id="1.10.150.240">
    <property type="entry name" value="Putative phosphatase, domain 2"/>
    <property type="match status" value="1"/>
</dbReference>
<dbReference type="SUPFAM" id="SSF56784">
    <property type="entry name" value="HAD-like"/>
    <property type="match status" value="1"/>
</dbReference>
<dbReference type="PANTHER" id="PTHR43611:SF3">
    <property type="entry name" value="FLAVIN MONONUCLEOTIDE HYDROLASE 1, CHLOROPLATIC"/>
    <property type="match status" value="1"/>
</dbReference>
<dbReference type="EMBL" id="PYOP01000010">
    <property type="protein sequence ID" value="PSW98196.1"/>
    <property type="molecule type" value="Genomic_DNA"/>
</dbReference>
<dbReference type="NCBIfam" id="TIGR01509">
    <property type="entry name" value="HAD-SF-IA-v3"/>
    <property type="match status" value="1"/>
</dbReference>
<accession>A0A0D8PSG3</accession>
<proteinExistence type="predicted"/>
<dbReference type="AlphaFoldDB" id="A0A0D8PSG3"/>
<dbReference type="InterPro" id="IPR023214">
    <property type="entry name" value="HAD_sf"/>
</dbReference>
<name>A0A0D8PSG3_9GAMM</name>
<gene>
    <name evidence="1" type="ORF">C9I88_12370</name>
    <name evidence="2" type="ORF">C9J52_08375</name>
</gene>
<evidence type="ECO:0000313" key="3">
    <source>
        <dbReference type="Proteomes" id="UP000241190"/>
    </source>
</evidence>
<evidence type="ECO:0000313" key="2">
    <source>
        <dbReference type="EMBL" id="PSW98196.1"/>
    </source>
</evidence>
<dbReference type="RefSeq" id="WP_045037778.1">
    <property type="nucleotide sequence ID" value="NZ_JZSR01000027.1"/>
</dbReference>
<dbReference type="CDD" id="cd02603">
    <property type="entry name" value="HAD_sEH-N_like"/>
    <property type="match status" value="1"/>
</dbReference>
<dbReference type="Pfam" id="PF13419">
    <property type="entry name" value="HAD_2"/>
    <property type="match status" value="1"/>
</dbReference>
<dbReference type="OrthoDB" id="9797415at2"/>
<dbReference type="Proteomes" id="UP000241954">
    <property type="component" value="Unassembled WGS sequence"/>
</dbReference>
<dbReference type="Proteomes" id="UP000241190">
    <property type="component" value="Unassembled WGS sequence"/>
</dbReference>
<reference evidence="1 4" key="1">
    <citation type="submission" date="2018-01" db="EMBL/GenBank/DDBJ databases">
        <title>Whole genome sequencing of Histamine producing bacteria.</title>
        <authorList>
            <person name="Butler K."/>
        </authorList>
    </citation>
    <scope>NUCLEOTIDE SEQUENCE [LARGE SCALE GENOMIC DNA]</scope>
    <source>
        <strain evidence="2 3">ATCC 51761</strain>
        <strain evidence="1 4">NCIMB 13481</strain>
    </source>
</reference>
<dbReference type="GeneID" id="93548620"/>
<sequence>MIRNVIFDFGAVLFEWNPHHIVNSFTTSQPEREILLRDVLQHSDWLSLDRGTMLIAEVIPKFSARTQIPSQRIEDFITHIQLSLTKIRQTEILFNQLTQQPYSLYYLTNMCSAFFDTLYEKHHFISFFDGGLVSGKELVMKPEQEIFMRLCERYQLTPQESLFIDDNSENIQIASALGFNTIQFNQTQTCFQQIEKQLLPH</sequence>
<protein>
    <submittedName>
        <fullName evidence="1">HAD family phosphatase</fullName>
    </submittedName>
</protein>
<dbReference type="InterPro" id="IPR006439">
    <property type="entry name" value="HAD-SF_hydro_IA"/>
</dbReference>
<comment type="caution">
    <text evidence="1">The sequence shown here is derived from an EMBL/GenBank/DDBJ whole genome shotgun (WGS) entry which is preliminary data.</text>
</comment>
<keyword evidence="3" id="KW-1185">Reference proteome</keyword>
<dbReference type="EMBL" id="PYLW01000012">
    <property type="protein sequence ID" value="PSV96113.1"/>
    <property type="molecule type" value="Genomic_DNA"/>
</dbReference>
<dbReference type="InterPro" id="IPR023198">
    <property type="entry name" value="PGP-like_dom2"/>
</dbReference>
<dbReference type="InterPro" id="IPR036412">
    <property type="entry name" value="HAD-like_sf"/>
</dbReference>